<dbReference type="Proteomes" id="UP000199031">
    <property type="component" value="Unassembled WGS sequence"/>
</dbReference>
<feature type="transmembrane region" description="Helical" evidence="5">
    <location>
        <begin position="102"/>
        <end position="120"/>
    </location>
</feature>
<evidence type="ECO:0000259" key="6">
    <source>
        <dbReference type="PROSITE" id="PS50850"/>
    </source>
</evidence>
<dbReference type="RefSeq" id="WP_090659435.1">
    <property type="nucleotide sequence ID" value="NZ_FOXQ01000008.1"/>
</dbReference>
<keyword evidence="3 5" id="KW-1133">Transmembrane helix</keyword>
<dbReference type="InterPro" id="IPR020846">
    <property type="entry name" value="MFS_dom"/>
</dbReference>
<proteinExistence type="predicted"/>
<dbReference type="AlphaFoldDB" id="A0A1I5XCV8"/>
<feature type="transmembrane region" description="Helical" evidence="5">
    <location>
        <begin position="330"/>
        <end position="353"/>
    </location>
</feature>
<dbReference type="InterPro" id="IPR011701">
    <property type="entry name" value="MFS"/>
</dbReference>
<evidence type="ECO:0000313" key="8">
    <source>
        <dbReference type="Proteomes" id="UP000199031"/>
    </source>
</evidence>
<keyword evidence="8" id="KW-1185">Reference proteome</keyword>
<dbReference type="InterPro" id="IPR051788">
    <property type="entry name" value="MFS_Transporter"/>
</dbReference>
<feature type="domain" description="Major facilitator superfamily (MFS) profile" evidence="6">
    <location>
        <begin position="12"/>
        <end position="382"/>
    </location>
</feature>
<dbReference type="PANTHER" id="PTHR23514">
    <property type="entry name" value="BYPASS OF STOP CODON PROTEIN 6"/>
    <property type="match status" value="1"/>
</dbReference>
<dbReference type="PROSITE" id="PS50850">
    <property type="entry name" value="MFS"/>
    <property type="match status" value="1"/>
</dbReference>
<accession>A0A1I5XCV8</accession>
<dbReference type="OrthoDB" id="9809599at2"/>
<comment type="subcellular location">
    <subcellularLocation>
        <location evidence="1">Membrane</location>
        <topology evidence="1">Multi-pass membrane protein</topology>
    </subcellularLocation>
</comment>
<feature type="transmembrane region" description="Helical" evidence="5">
    <location>
        <begin position="47"/>
        <end position="71"/>
    </location>
</feature>
<dbReference type="EMBL" id="FOXQ01000008">
    <property type="protein sequence ID" value="SFQ29704.1"/>
    <property type="molecule type" value="Genomic_DNA"/>
</dbReference>
<feature type="transmembrane region" description="Helical" evidence="5">
    <location>
        <begin position="141"/>
        <end position="159"/>
    </location>
</feature>
<feature type="transmembrane region" description="Helical" evidence="5">
    <location>
        <begin position="78"/>
        <end position="96"/>
    </location>
</feature>
<evidence type="ECO:0000313" key="7">
    <source>
        <dbReference type="EMBL" id="SFQ29704.1"/>
    </source>
</evidence>
<name>A0A1I5XCV8_9BACT</name>
<dbReference type="Pfam" id="PF07690">
    <property type="entry name" value="MFS_1"/>
    <property type="match status" value="1"/>
</dbReference>
<dbReference type="GO" id="GO:0022857">
    <property type="term" value="F:transmembrane transporter activity"/>
    <property type="evidence" value="ECO:0007669"/>
    <property type="project" value="InterPro"/>
</dbReference>
<organism evidence="7 8">
    <name type="scientific">Parafilimonas terrae</name>
    <dbReference type="NCBI Taxonomy" id="1465490"/>
    <lineage>
        <taxon>Bacteria</taxon>
        <taxon>Pseudomonadati</taxon>
        <taxon>Bacteroidota</taxon>
        <taxon>Chitinophagia</taxon>
        <taxon>Chitinophagales</taxon>
        <taxon>Chitinophagaceae</taxon>
        <taxon>Parafilimonas</taxon>
    </lineage>
</organism>
<dbReference type="InterPro" id="IPR036259">
    <property type="entry name" value="MFS_trans_sf"/>
</dbReference>
<dbReference type="Gene3D" id="1.20.1250.20">
    <property type="entry name" value="MFS general substrate transporter like domains"/>
    <property type="match status" value="2"/>
</dbReference>
<dbReference type="STRING" id="1465490.SAMN05444277_10893"/>
<keyword evidence="4 5" id="KW-0472">Membrane</keyword>
<reference evidence="7 8" key="1">
    <citation type="submission" date="2016-10" db="EMBL/GenBank/DDBJ databases">
        <authorList>
            <person name="de Groot N.N."/>
        </authorList>
    </citation>
    <scope>NUCLEOTIDE SEQUENCE [LARGE SCALE GENOMIC DNA]</scope>
    <source>
        <strain evidence="7 8">DSM 28286</strain>
    </source>
</reference>
<evidence type="ECO:0000256" key="5">
    <source>
        <dbReference type="SAM" id="Phobius"/>
    </source>
</evidence>
<evidence type="ECO:0000256" key="3">
    <source>
        <dbReference type="ARBA" id="ARBA00022989"/>
    </source>
</evidence>
<evidence type="ECO:0000256" key="1">
    <source>
        <dbReference type="ARBA" id="ARBA00004141"/>
    </source>
</evidence>
<feature type="transmembrane region" description="Helical" evidence="5">
    <location>
        <begin position="165"/>
        <end position="187"/>
    </location>
</feature>
<sequence>MNITLSANSRVHRIAISVFFFIAGLVSASWASRIPDVKMSLQLSEAALGGVLFAVPAGQIVGLPLSGWLISKFGSRQLLISVSIFFPLTLVMLSLAASTWQLVGILFFFGFWGNLFNISMNTQAVAIESLYGRSIMASFHGLWSLAGFTGAALGNFFVSGKISPLIHFSIIAILVSLLVSFFYKYTLPQHNTTTEEKQALFVKPDKRILLLGFIGFCCMICEGCMADWSGIYFHEVIHSPVKYITLGYVAFMATMATGRFIGDKLITKFGVEKILQLSGAFIASGFALVILFPALQIAITGCLLVGFGVSCVVPLVYAVAGKLKGISPQFALAAVSTISFLGFLIGPPVIGFIAQASNLRWSFAVVAILGFCTTLLAGKIKKVIDF</sequence>
<dbReference type="PANTHER" id="PTHR23514:SF13">
    <property type="entry name" value="INNER MEMBRANE PROTEIN YBJJ"/>
    <property type="match status" value="1"/>
</dbReference>
<gene>
    <name evidence="7" type="ORF">SAMN05444277_10893</name>
</gene>
<feature type="transmembrane region" description="Helical" evidence="5">
    <location>
        <begin position="208"/>
        <end position="231"/>
    </location>
</feature>
<feature type="transmembrane region" description="Helical" evidence="5">
    <location>
        <begin position="298"/>
        <end position="318"/>
    </location>
</feature>
<evidence type="ECO:0000256" key="4">
    <source>
        <dbReference type="ARBA" id="ARBA00023136"/>
    </source>
</evidence>
<keyword evidence="2 5" id="KW-0812">Transmembrane</keyword>
<dbReference type="SUPFAM" id="SSF103473">
    <property type="entry name" value="MFS general substrate transporter"/>
    <property type="match status" value="1"/>
</dbReference>
<feature type="transmembrane region" description="Helical" evidence="5">
    <location>
        <begin position="243"/>
        <end position="262"/>
    </location>
</feature>
<evidence type="ECO:0000256" key="2">
    <source>
        <dbReference type="ARBA" id="ARBA00022692"/>
    </source>
</evidence>
<dbReference type="CDD" id="cd17393">
    <property type="entry name" value="MFS_MosC_like"/>
    <property type="match status" value="1"/>
</dbReference>
<feature type="transmembrane region" description="Helical" evidence="5">
    <location>
        <begin position="359"/>
        <end position="378"/>
    </location>
</feature>
<dbReference type="GO" id="GO:0016020">
    <property type="term" value="C:membrane"/>
    <property type="evidence" value="ECO:0007669"/>
    <property type="project" value="UniProtKB-SubCell"/>
</dbReference>
<feature type="transmembrane region" description="Helical" evidence="5">
    <location>
        <begin position="274"/>
        <end position="292"/>
    </location>
</feature>
<protein>
    <submittedName>
        <fullName evidence="7">Fucose permease</fullName>
    </submittedName>
</protein>